<dbReference type="InterPro" id="IPR016166">
    <property type="entry name" value="FAD-bd_PCMH"/>
</dbReference>
<evidence type="ECO:0000256" key="2">
    <source>
        <dbReference type="ARBA" id="ARBA00008000"/>
    </source>
</evidence>
<keyword evidence="7" id="KW-1185">Reference proteome</keyword>
<dbReference type="InterPro" id="IPR016169">
    <property type="entry name" value="FAD-bd_PCMH_sub2"/>
</dbReference>
<dbReference type="SUPFAM" id="SSF56176">
    <property type="entry name" value="FAD-binding/transporter-associated domain-like"/>
    <property type="match status" value="1"/>
</dbReference>
<dbReference type="RefSeq" id="WP_132538058.1">
    <property type="nucleotide sequence ID" value="NZ_SLWY01000001.1"/>
</dbReference>
<evidence type="ECO:0000256" key="3">
    <source>
        <dbReference type="ARBA" id="ARBA00022630"/>
    </source>
</evidence>
<evidence type="ECO:0000256" key="4">
    <source>
        <dbReference type="ARBA" id="ARBA00022827"/>
    </source>
</evidence>
<organism evidence="6 7">
    <name type="scientific">Plasticicumulans lactativorans</name>
    <dbReference type="NCBI Taxonomy" id="1133106"/>
    <lineage>
        <taxon>Bacteria</taxon>
        <taxon>Pseudomonadati</taxon>
        <taxon>Pseudomonadota</taxon>
        <taxon>Gammaproteobacteria</taxon>
        <taxon>Candidatus Competibacteraceae</taxon>
        <taxon>Plasticicumulans</taxon>
    </lineage>
</organism>
<dbReference type="Gene3D" id="3.30.465.10">
    <property type="match status" value="1"/>
</dbReference>
<dbReference type="Gene3D" id="3.30.43.10">
    <property type="entry name" value="Uridine Diphospho-n-acetylenolpyruvylglucosamine Reductase, domain 2"/>
    <property type="match status" value="1"/>
</dbReference>
<dbReference type="GO" id="GO:0022904">
    <property type="term" value="P:respiratory electron transport chain"/>
    <property type="evidence" value="ECO:0007669"/>
    <property type="project" value="TreeGrafter"/>
</dbReference>
<dbReference type="InterPro" id="IPR016171">
    <property type="entry name" value="Vanillyl_alc_oxidase_C-sub2"/>
</dbReference>
<reference evidence="6 7" key="1">
    <citation type="submission" date="2019-03" db="EMBL/GenBank/DDBJ databases">
        <title>Genomic Encyclopedia of Type Strains, Phase IV (KMG-IV): sequencing the most valuable type-strain genomes for metagenomic binning, comparative biology and taxonomic classification.</title>
        <authorList>
            <person name="Goeker M."/>
        </authorList>
    </citation>
    <scope>NUCLEOTIDE SEQUENCE [LARGE SCALE GENOMIC DNA]</scope>
    <source>
        <strain evidence="6 7">DSM 25287</strain>
    </source>
</reference>
<dbReference type="Gene3D" id="1.10.45.10">
    <property type="entry name" value="Vanillyl-alcohol Oxidase, Chain A, domain 4"/>
    <property type="match status" value="1"/>
</dbReference>
<dbReference type="OrthoDB" id="9811557at2"/>
<dbReference type="Gene3D" id="3.30.70.2190">
    <property type="match status" value="1"/>
</dbReference>
<dbReference type="InterPro" id="IPR036318">
    <property type="entry name" value="FAD-bd_PCMH-like_sf"/>
</dbReference>
<evidence type="ECO:0000256" key="1">
    <source>
        <dbReference type="ARBA" id="ARBA00001974"/>
    </source>
</evidence>
<dbReference type="Pfam" id="PF02913">
    <property type="entry name" value="FAD-oxidase_C"/>
    <property type="match status" value="1"/>
</dbReference>
<keyword evidence="4" id="KW-0274">FAD</keyword>
<protein>
    <submittedName>
        <fullName evidence="6">4-phosphoerythronate dehydrogenase (FAD-dependent)</fullName>
    </submittedName>
</protein>
<dbReference type="AlphaFoldDB" id="A0A4R2LDT2"/>
<dbReference type="Proteomes" id="UP000295765">
    <property type="component" value="Unassembled WGS sequence"/>
</dbReference>
<dbReference type="PANTHER" id="PTHR43716">
    <property type="entry name" value="D-2-HYDROXYGLUTARATE DEHYDROGENASE, MITOCHONDRIAL"/>
    <property type="match status" value="1"/>
</dbReference>
<dbReference type="InterPro" id="IPR006094">
    <property type="entry name" value="Oxid_FAD_bind_N"/>
</dbReference>
<dbReference type="SUPFAM" id="SSF55103">
    <property type="entry name" value="FAD-linked oxidases, C-terminal domain"/>
    <property type="match status" value="1"/>
</dbReference>
<dbReference type="InterPro" id="IPR016167">
    <property type="entry name" value="FAD-bd_PCMH_sub1"/>
</dbReference>
<keyword evidence="3" id="KW-0285">Flavoprotein</keyword>
<accession>A0A4R2LDT2</accession>
<evidence type="ECO:0000259" key="5">
    <source>
        <dbReference type="PROSITE" id="PS51387"/>
    </source>
</evidence>
<feature type="domain" description="FAD-binding PCMH-type" evidence="5">
    <location>
        <begin position="35"/>
        <end position="214"/>
    </location>
</feature>
<dbReference type="Pfam" id="PF01565">
    <property type="entry name" value="FAD_binding_4"/>
    <property type="match status" value="1"/>
</dbReference>
<dbReference type="PANTHER" id="PTHR43716:SF2">
    <property type="entry name" value="BLL6224 PROTEIN"/>
    <property type="match status" value="1"/>
</dbReference>
<evidence type="ECO:0000313" key="7">
    <source>
        <dbReference type="Proteomes" id="UP000295765"/>
    </source>
</evidence>
<dbReference type="InterPro" id="IPR051264">
    <property type="entry name" value="FAD-oxidored/transferase_4"/>
</dbReference>
<dbReference type="GO" id="GO:0003824">
    <property type="term" value="F:catalytic activity"/>
    <property type="evidence" value="ECO:0007669"/>
    <property type="project" value="InterPro"/>
</dbReference>
<dbReference type="PROSITE" id="PS51387">
    <property type="entry name" value="FAD_PCMH"/>
    <property type="match status" value="1"/>
</dbReference>
<evidence type="ECO:0000313" key="6">
    <source>
        <dbReference type="EMBL" id="TCO83792.1"/>
    </source>
</evidence>
<dbReference type="InterPro" id="IPR016164">
    <property type="entry name" value="FAD-linked_Oxase-like_C"/>
</dbReference>
<dbReference type="FunFam" id="1.10.45.10:FF:000001">
    <property type="entry name" value="D-lactate dehydrogenase mitochondrial"/>
    <property type="match status" value="1"/>
</dbReference>
<proteinExistence type="inferred from homology"/>
<comment type="cofactor">
    <cofactor evidence="1">
        <name>FAD</name>
        <dbReference type="ChEBI" id="CHEBI:57692"/>
    </cofactor>
</comment>
<dbReference type="Gene3D" id="3.30.70.2740">
    <property type="match status" value="1"/>
</dbReference>
<dbReference type="GO" id="GO:0071949">
    <property type="term" value="F:FAD binding"/>
    <property type="evidence" value="ECO:0007669"/>
    <property type="project" value="InterPro"/>
</dbReference>
<comment type="caution">
    <text evidence="6">The sequence shown here is derived from an EMBL/GenBank/DDBJ whole genome shotgun (WGS) entry which is preliminary data.</text>
</comment>
<sequence length="467" mass="48546">MHPALARLRTRLGPAGWLDQPAAMAPYLEESRARHHGAALAVVRPADTAAVAAVLAACHEAGVGMVPQGGNTGRCAGALPTAGQLVLSLARLDRIRAVDALDGSLTAEAGCILADVQAAARAHGRLFPLSLGAEGSCTIGGNLATNAGGLNVLRYGSARALCLGLEVVLADGRVWDGLRRLRKDNTGYDLRDLFIGSEGTLGVITAAVLRLFPLPERRATALAALADLDACLALLARARHASADTLTSFELLPRIGLDAAVRHVPGCRDPFDVAHAWCVLLELDGAGDAPAARLEALLADALAAGEIVDAATAASEAQAAALWRLREGLVEAQRHEGASIKHDVAVPVSRVPEFIRQASAACTALLPGVRPYPFGHVGDGNVHFNLSQPPGMAAADFLACWGRCERVVHDLVAACGGSFSAEHGVGRSKTGEMARYKSPLELELMRGIKRTLDPRGILNPGAVLPPG</sequence>
<comment type="similarity">
    <text evidence="2">Belongs to the FAD-binding oxidoreductase/transferase type 4 family.</text>
</comment>
<dbReference type="InterPro" id="IPR004113">
    <property type="entry name" value="FAD-bd_oxidored_4_C"/>
</dbReference>
<dbReference type="EMBL" id="SLWY01000001">
    <property type="protein sequence ID" value="TCO83792.1"/>
    <property type="molecule type" value="Genomic_DNA"/>
</dbReference>
<gene>
    <name evidence="6" type="ORF">EV699_101176</name>
</gene>
<name>A0A4R2LDT2_9GAMM</name>